<dbReference type="EMBL" id="PCVK01000007">
    <property type="protein sequence ID" value="PIQ72019.1"/>
    <property type="molecule type" value="Genomic_DNA"/>
</dbReference>
<feature type="transmembrane region" description="Helical" evidence="1">
    <location>
        <begin position="7"/>
        <end position="28"/>
    </location>
</feature>
<reference evidence="2 3" key="1">
    <citation type="submission" date="2017-09" db="EMBL/GenBank/DDBJ databases">
        <title>Depth-based differentiation of microbial function through sediment-hosted aquifers and enrichment of novel symbionts in the deep terrestrial subsurface.</title>
        <authorList>
            <person name="Probst A.J."/>
            <person name="Ladd B."/>
            <person name="Jarett J.K."/>
            <person name="Geller-Mcgrath D.E."/>
            <person name="Sieber C.M."/>
            <person name="Emerson J.B."/>
            <person name="Anantharaman K."/>
            <person name="Thomas B.C."/>
            <person name="Malmstrom R."/>
            <person name="Stieglmeier M."/>
            <person name="Klingl A."/>
            <person name="Woyke T."/>
            <person name="Ryan C.M."/>
            <person name="Banfield J.F."/>
        </authorList>
    </citation>
    <scope>NUCLEOTIDE SEQUENCE [LARGE SCALE GENOMIC DNA]</scope>
    <source>
        <strain evidence="2">CG11_big_fil_rev_8_21_14_0_20_37_16</strain>
    </source>
</reference>
<keyword evidence="1" id="KW-0812">Transmembrane</keyword>
<gene>
    <name evidence="2" type="ORF">COV87_00165</name>
</gene>
<sequence length="228" mass="26410">MDLLKRIFQIILAFILILFDLILFLSLINQTKTAANIISGVTQQLQLNPSYWTYGLSFQGQVDIYIFFTLMILNFILSMMCLFLAIKLFRNQPGKKTFVLGITVIFLLTLFINLWKANNSIREEEKSKDNLLKMVKNVDKKTVDNLSIIWYLKEPILCKNMKTTSMLISCMGGFNNINLFTPDYCDVLKDKNEINLCLSVLSEKQKNKDICNLITDESSRNRCLQKTF</sequence>
<proteinExistence type="predicted"/>
<evidence type="ECO:0000313" key="2">
    <source>
        <dbReference type="EMBL" id="PIQ72019.1"/>
    </source>
</evidence>
<evidence type="ECO:0000313" key="3">
    <source>
        <dbReference type="Proteomes" id="UP000229497"/>
    </source>
</evidence>
<accession>A0A2H0KLA6</accession>
<protein>
    <submittedName>
        <fullName evidence="2">Uncharacterized protein</fullName>
    </submittedName>
</protein>
<keyword evidence="1" id="KW-1133">Transmembrane helix</keyword>
<evidence type="ECO:0000256" key="1">
    <source>
        <dbReference type="SAM" id="Phobius"/>
    </source>
</evidence>
<feature type="transmembrane region" description="Helical" evidence="1">
    <location>
        <begin position="98"/>
        <end position="115"/>
    </location>
</feature>
<organism evidence="2 3">
    <name type="scientific">Candidatus Roizmanbacteria bacterium CG11_big_fil_rev_8_21_14_0_20_37_16</name>
    <dbReference type="NCBI Taxonomy" id="1974857"/>
    <lineage>
        <taxon>Bacteria</taxon>
        <taxon>Candidatus Roizmaniibacteriota</taxon>
    </lineage>
</organism>
<dbReference type="Proteomes" id="UP000229497">
    <property type="component" value="Unassembled WGS sequence"/>
</dbReference>
<name>A0A2H0KLA6_9BACT</name>
<dbReference type="AlphaFoldDB" id="A0A2H0KLA6"/>
<keyword evidence="1" id="KW-0472">Membrane</keyword>
<feature type="transmembrane region" description="Helical" evidence="1">
    <location>
        <begin position="64"/>
        <end position="86"/>
    </location>
</feature>
<comment type="caution">
    <text evidence="2">The sequence shown here is derived from an EMBL/GenBank/DDBJ whole genome shotgun (WGS) entry which is preliminary data.</text>
</comment>